<protein>
    <submittedName>
        <fullName evidence="1">3-deoxy-D-manno-octulosonic-acid transferase</fullName>
    </submittedName>
</protein>
<dbReference type="GO" id="GO:0016740">
    <property type="term" value="F:transferase activity"/>
    <property type="evidence" value="ECO:0007669"/>
    <property type="project" value="UniProtKB-KW"/>
</dbReference>
<dbReference type="Gene3D" id="3.40.50.2000">
    <property type="entry name" value="Glycogen Phosphorylase B"/>
    <property type="match status" value="1"/>
</dbReference>
<name>W4UQE8_9BACE</name>
<accession>W4UQE8</accession>
<dbReference type="EMBL" id="BAIV01000005">
    <property type="protein sequence ID" value="GAE82853.1"/>
    <property type="molecule type" value="Genomic_DNA"/>
</dbReference>
<proteinExistence type="predicted"/>
<dbReference type="STRING" id="1445607.JCM10512_1089"/>
<comment type="caution">
    <text evidence="1">The sequence shown here is derived from an EMBL/GenBank/DDBJ whole genome shotgun (WGS) entry which is preliminary data.</text>
</comment>
<gene>
    <name evidence="1" type="ORF">JCM10512_1089</name>
</gene>
<organism evidence="1 2">
    <name type="scientific">Bacteroides reticulotermitis JCM 10512</name>
    <dbReference type="NCBI Taxonomy" id="1445607"/>
    <lineage>
        <taxon>Bacteria</taxon>
        <taxon>Pseudomonadati</taxon>
        <taxon>Bacteroidota</taxon>
        <taxon>Bacteroidia</taxon>
        <taxon>Bacteroidales</taxon>
        <taxon>Bacteroidaceae</taxon>
        <taxon>Bacteroides</taxon>
    </lineage>
</organism>
<evidence type="ECO:0000313" key="2">
    <source>
        <dbReference type="Proteomes" id="UP000019131"/>
    </source>
</evidence>
<dbReference type="Proteomes" id="UP000019131">
    <property type="component" value="Unassembled WGS sequence"/>
</dbReference>
<reference evidence="1 2" key="1">
    <citation type="journal article" date="2014" name="Genome Announc.">
        <title>Draft Genome Sequence of Bacteroides reticulotermitis Strain JCM 10512T, Isolated from the Gut of a Termite.</title>
        <authorList>
            <person name="Yuki M."/>
            <person name="Oshima K."/>
            <person name="Suda W."/>
            <person name="Sakamoto M."/>
            <person name="Iida T."/>
            <person name="Hattori M."/>
            <person name="Ohkuma M."/>
        </authorList>
    </citation>
    <scope>NUCLEOTIDE SEQUENCE [LARGE SCALE GENOMIC DNA]</scope>
    <source>
        <strain evidence="1 2">JCM 10512</strain>
    </source>
</reference>
<dbReference type="AlphaFoldDB" id="W4UQE8"/>
<keyword evidence="1" id="KW-0808">Transferase</keyword>
<evidence type="ECO:0000313" key="1">
    <source>
        <dbReference type="EMBL" id="GAE82853.1"/>
    </source>
</evidence>
<sequence>MKLIIAPHVIEENHLVEIISKLKRPYVRYTRADERNVLRADCLIIDCFGLLSSIYRYGEIAILAADSE</sequence>
<keyword evidence="2" id="KW-1185">Reference proteome</keyword>